<dbReference type="Gene3D" id="3.30.420.10">
    <property type="entry name" value="Ribonuclease H-like superfamily/Ribonuclease H"/>
    <property type="match status" value="1"/>
</dbReference>
<reference evidence="1 2" key="1">
    <citation type="journal article" date="2019" name="Sci. Rep.">
        <title>Orb-weaving spider Araneus ventricosus genome elucidates the spidroin gene catalogue.</title>
        <authorList>
            <person name="Kono N."/>
            <person name="Nakamura H."/>
            <person name="Ohtoshi R."/>
            <person name="Moran D.A.P."/>
            <person name="Shinohara A."/>
            <person name="Yoshida Y."/>
            <person name="Fujiwara M."/>
            <person name="Mori M."/>
            <person name="Tomita M."/>
            <person name="Arakawa K."/>
        </authorList>
    </citation>
    <scope>NUCLEOTIDE SEQUENCE [LARGE SCALE GENOMIC DNA]</scope>
</reference>
<dbReference type="GO" id="GO:0003676">
    <property type="term" value="F:nucleic acid binding"/>
    <property type="evidence" value="ECO:0007669"/>
    <property type="project" value="InterPro"/>
</dbReference>
<dbReference type="PANTHER" id="PTHR47326">
    <property type="entry name" value="TRANSPOSABLE ELEMENT TC3 TRANSPOSASE-LIKE PROTEIN"/>
    <property type="match status" value="1"/>
</dbReference>
<protein>
    <submittedName>
        <fullName evidence="1">Uncharacterized protein</fullName>
    </submittedName>
</protein>
<dbReference type="Proteomes" id="UP000499080">
    <property type="component" value="Unassembled WGS sequence"/>
</dbReference>
<evidence type="ECO:0000313" key="1">
    <source>
        <dbReference type="EMBL" id="GBN23484.1"/>
    </source>
</evidence>
<dbReference type="AlphaFoldDB" id="A0A4Y2MAG8"/>
<dbReference type="InterPro" id="IPR036397">
    <property type="entry name" value="RNaseH_sf"/>
</dbReference>
<gene>
    <name evidence="1" type="ORF">AVEN_91025_1</name>
</gene>
<dbReference type="EMBL" id="BGPR01007001">
    <property type="protein sequence ID" value="GBN23484.1"/>
    <property type="molecule type" value="Genomic_DNA"/>
</dbReference>
<evidence type="ECO:0000313" key="2">
    <source>
        <dbReference type="Proteomes" id="UP000499080"/>
    </source>
</evidence>
<accession>A0A4Y2MAG8</accession>
<organism evidence="1 2">
    <name type="scientific">Araneus ventricosus</name>
    <name type="common">Orbweaver spider</name>
    <name type="synonym">Epeira ventricosa</name>
    <dbReference type="NCBI Taxonomy" id="182803"/>
    <lineage>
        <taxon>Eukaryota</taxon>
        <taxon>Metazoa</taxon>
        <taxon>Ecdysozoa</taxon>
        <taxon>Arthropoda</taxon>
        <taxon>Chelicerata</taxon>
        <taxon>Arachnida</taxon>
        <taxon>Araneae</taxon>
        <taxon>Araneomorphae</taxon>
        <taxon>Entelegynae</taxon>
        <taxon>Araneoidea</taxon>
        <taxon>Araneidae</taxon>
        <taxon>Araneus</taxon>
    </lineage>
</organism>
<keyword evidence="2" id="KW-1185">Reference proteome</keyword>
<sequence>MSSRIENEHDFLNGIIFSDEATFNLTFSYEQQSEYRHNFRIWGSENPHAVQEVERNSPKINMWCALLHDTVIGPFFFAETSVTANIYLSILQIYAIPQMQHLQPIVIFQQDAGTRMFEHFAGPGLPAGYLQGY</sequence>
<dbReference type="PANTHER" id="PTHR47326:SF1">
    <property type="entry name" value="HTH PSQ-TYPE DOMAIN-CONTAINING PROTEIN"/>
    <property type="match status" value="1"/>
</dbReference>
<comment type="caution">
    <text evidence="1">The sequence shown here is derived from an EMBL/GenBank/DDBJ whole genome shotgun (WGS) entry which is preliminary data.</text>
</comment>
<name>A0A4Y2MAG8_ARAVE</name>
<proteinExistence type="predicted"/>